<dbReference type="InterPro" id="IPR008972">
    <property type="entry name" value="Cupredoxin"/>
</dbReference>
<gene>
    <name evidence="2" type="ORF">BJBARM4_0463</name>
</gene>
<organism evidence="2 3">
    <name type="scientific">Candidatus Parvarchaeum acidiphilum ARMAN-4</name>
    <dbReference type="NCBI Taxonomy" id="662760"/>
    <lineage>
        <taxon>Archaea</taxon>
        <taxon>Candidatus Parvarchaeota</taxon>
        <taxon>Candidatus Parvarchaeum</taxon>
    </lineage>
</organism>
<protein>
    <submittedName>
        <fullName evidence="2">Uncharacterized protein</fullName>
    </submittedName>
</protein>
<evidence type="ECO:0000313" key="2">
    <source>
        <dbReference type="EMBL" id="EEZ92950.1"/>
    </source>
</evidence>
<evidence type="ECO:0000313" key="3">
    <source>
        <dbReference type="Proteomes" id="UP000009375"/>
    </source>
</evidence>
<sequence>MQDKAKKNNFLVYEIVAVAVIVVIAVFIIYTLVPSSPSAALLKFVHTVPSGVTVYSANNSIVITGSNVTIPIVAYENISYNPIHNITYPVNITAADSYLATPNHELPYFGDYGLIDPTFVIKQGATVNFVFINLGAEEHIFAITNQTPPYNPSIFIYLCIFRVYHSYTSYFRFI</sequence>
<accession>D2EFE5</accession>
<reference evidence="2 3" key="1">
    <citation type="journal article" date="2010" name="Proc. Natl. Acad. Sci. U.S.A.">
        <title>Enigmatic, ultrasmall, uncultivated Archaea.</title>
        <authorList>
            <person name="Baker B.J."/>
            <person name="Comolli L.R."/>
            <person name="Dick G.J."/>
            <person name="Hauser L.J."/>
            <person name="Hyatt D."/>
            <person name="Dill B.D."/>
            <person name="Land M.L."/>
            <person name="Verberkmoes N.C."/>
            <person name="Hettich R.L."/>
            <person name="Banfield J.F."/>
        </authorList>
    </citation>
    <scope>NUCLEOTIDE SEQUENCE [LARGE SCALE GENOMIC DNA]</scope>
</reference>
<keyword evidence="1" id="KW-0812">Transmembrane</keyword>
<name>D2EFE5_PARA4</name>
<feature type="transmembrane region" description="Helical" evidence="1">
    <location>
        <begin position="12"/>
        <end position="33"/>
    </location>
</feature>
<dbReference type="EMBL" id="GG730045">
    <property type="protein sequence ID" value="EEZ92950.1"/>
    <property type="molecule type" value="Genomic_DNA"/>
</dbReference>
<keyword evidence="1" id="KW-1133">Transmembrane helix</keyword>
<keyword evidence="1" id="KW-0472">Membrane</keyword>
<proteinExistence type="predicted"/>
<evidence type="ECO:0000256" key="1">
    <source>
        <dbReference type="SAM" id="Phobius"/>
    </source>
</evidence>
<dbReference type="Gene3D" id="2.60.40.420">
    <property type="entry name" value="Cupredoxins - blue copper proteins"/>
    <property type="match status" value="1"/>
</dbReference>
<dbReference type="Proteomes" id="UP000009375">
    <property type="component" value="Unassembled WGS sequence"/>
</dbReference>
<dbReference type="AlphaFoldDB" id="D2EFE5"/>